<dbReference type="OrthoDB" id="1882547at2759"/>
<evidence type="ECO:0000256" key="4">
    <source>
        <dbReference type="ARBA" id="ARBA00022676"/>
    </source>
</evidence>
<evidence type="ECO:0000313" key="16">
    <source>
        <dbReference type="Proteomes" id="UP001055439"/>
    </source>
</evidence>
<feature type="compositionally biased region" description="Basic and acidic residues" evidence="14">
    <location>
        <begin position="410"/>
        <end position="422"/>
    </location>
</feature>
<protein>
    <recommendedName>
        <fullName evidence="13">O-fucosyltransferase family protein</fullName>
    </recommendedName>
</protein>
<dbReference type="GO" id="GO:0016020">
    <property type="term" value="C:membrane"/>
    <property type="evidence" value="ECO:0007669"/>
    <property type="project" value="UniProtKB-SubCell"/>
</dbReference>
<dbReference type="PANTHER" id="PTHR31741:SF4">
    <property type="entry name" value="O-FUCOSYLTRANSFERASE 28"/>
    <property type="match status" value="1"/>
</dbReference>
<gene>
    <name evidence="15" type="ORF">MUK42_19337</name>
</gene>
<dbReference type="GO" id="GO:0006004">
    <property type="term" value="P:fucose metabolic process"/>
    <property type="evidence" value="ECO:0007669"/>
    <property type="project" value="UniProtKB-KW"/>
</dbReference>
<dbReference type="CDD" id="cd11299">
    <property type="entry name" value="O-FucT_plant"/>
    <property type="match status" value="1"/>
</dbReference>
<feature type="compositionally biased region" description="Basic and acidic residues" evidence="14">
    <location>
        <begin position="320"/>
        <end position="342"/>
    </location>
</feature>
<evidence type="ECO:0000256" key="6">
    <source>
        <dbReference type="ARBA" id="ARBA00022692"/>
    </source>
</evidence>
<feature type="compositionally biased region" description="Pro residues" evidence="14">
    <location>
        <begin position="350"/>
        <end position="363"/>
    </location>
</feature>
<comment type="similarity">
    <text evidence="3">Belongs to the glycosyltransferase GT106 family.</text>
</comment>
<organism evidence="15 16">
    <name type="scientific">Musa troglodytarum</name>
    <name type="common">fe'i banana</name>
    <dbReference type="NCBI Taxonomy" id="320322"/>
    <lineage>
        <taxon>Eukaryota</taxon>
        <taxon>Viridiplantae</taxon>
        <taxon>Streptophyta</taxon>
        <taxon>Embryophyta</taxon>
        <taxon>Tracheophyta</taxon>
        <taxon>Spermatophyta</taxon>
        <taxon>Magnoliopsida</taxon>
        <taxon>Liliopsida</taxon>
        <taxon>Zingiberales</taxon>
        <taxon>Musaceae</taxon>
        <taxon>Musa</taxon>
    </lineage>
</organism>
<keyword evidence="10" id="KW-0325">Glycoprotein</keyword>
<evidence type="ECO:0000256" key="2">
    <source>
        <dbReference type="ARBA" id="ARBA00004881"/>
    </source>
</evidence>
<keyword evidence="5" id="KW-0808">Transferase</keyword>
<evidence type="ECO:0000256" key="9">
    <source>
        <dbReference type="ARBA" id="ARBA00023136"/>
    </source>
</evidence>
<accession>A0A9E7K614</accession>
<evidence type="ECO:0000256" key="13">
    <source>
        <dbReference type="ARBA" id="ARBA00030350"/>
    </source>
</evidence>
<evidence type="ECO:0000256" key="5">
    <source>
        <dbReference type="ARBA" id="ARBA00022679"/>
    </source>
</evidence>
<dbReference type="GO" id="GO:0016757">
    <property type="term" value="F:glycosyltransferase activity"/>
    <property type="evidence" value="ECO:0007669"/>
    <property type="project" value="UniProtKB-KW"/>
</dbReference>
<keyword evidence="11" id="KW-0294">Fucose metabolism</keyword>
<evidence type="ECO:0000256" key="12">
    <source>
        <dbReference type="ARBA" id="ARBA00023277"/>
    </source>
</evidence>
<comment type="subcellular location">
    <subcellularLocation>
        <location evidence="1">Membrane</location>
        <topology evidence="1">Single-pass type II membrane protein</topology>
    </subcellularLocation>
</comment>
<dbReference type="InterPro" id="IPR019378">
    <property type="entry name" value="GDP-Fuc_O-FucTrfase"/>
</dbReference>
<feature type="non-terminal residue" evidence="15">
    <location>
        <position position="1"/>
    </location>
</feature>
<evidence type="ECO:0000256" key="10">
    <source>
        <dbReference type="ARBA" id="ARBA00023180"/>
    </source>
</evidence>
<dbReference type="AlphaFoldDB" id="A0A9E7K614"/>
<dbReference type="PANTHER" id="PTHR31741">
    <property type="entry name" value="OS02G0726500 PROTEIN-RELATED"/>
    <property type="match status" value="1"/>
</dbReference>
<evidence type="ECO:0000256" key="1">
    <source>
        <dbReference type="ARBA" id="ARBA00004606"/>
    </source>
</evidence>
<keyword evidence="9" id="KW-0472">Membrane</keyword>
<evidence type="ECO:0000313" key="15">
    <source>
        <dbReference type="EMBL" id="URE05794.1"/>
    </source>
</evidence>
<feature type="region of interest" description="Disordered" evidence="14">
    <location>
        <begin position="910"/>
        <end position="952"/>
    </location>
</feature>
<keyword evidence="4" id="KW-0328">Glycosyltransferase</keyword>
<reference evidence="15" key="1">
    <citation type="submission" date="2022-05" db="EMBL/GenBank/DDBJ databases">
        <title>The Musa troglodytarum L. genome provides insights into the mechanism of non-climacteric behaviour and enrichment of carotenoids.</title>
        <authorList>
            <person name="Wang J."/>
        </authorList>
    </citation>
    <scope>NUCLEOTIDE SEQUENCE</scope>
    <source>
        <tissue evidence="15">Leaf</tissue>
    </source>
</reference>
<evidence type="ECO:0000256" key="7">
    <source>
        <dbReference type="ARBA" id="ARBA00022968"/>
    </source>
</evidence>
<evidence type="ECO:0000256" key="8">
    <source>
        <dbReference type="ARBA" id="ARBA00022989"/>
    </source>
</evidence>
<evidence type="ECO:0000256" key="11">
    <source>
        <dbReference type="ARBA" id="ARBA00023253"/>
    </source>
</evidence>
<dbReference type="InterPro" id="IPR024709">
    <property type="entry name" value="FucosylTrfase_pln"/>
</dbReference>
<feature type="compositionally biased region" description="Low complexity" evidence="14">
    <location>
        <begin position="391"/>
        <end position="400"/>
    </location>
</feature>
<proteinExistence type="inferred from homology"/>
<sequence>TTTTVSHGRCLLRYIPRAILHPCPRPPLFFSVPSAPEPLPPLLLSPNLGLRFPSSTTDLHGCFVLEAADLFPRPFGACVFDPRLRPRLPPQAPGIDRRSLCISSGSFDSNSIGGFAGFRTHVAPGLSVIRGHRDASSSRRLLEQSWTALLLHRQLMQIHRRHPMSRCEGLAQITLHADESRVQRDCMNARVEYHVELLARWKSRGGAARRTQSDVVSLTANGCARSYGKAAVGGQRTERNRLLCSSFHLFKRLAANALRALLLPVRAPHSWQINNGRPRYTRRSQRSRDVSASERFCSPHHVLRRHHFRDAQSPSRQNQGKRERREKQRFTDARDHRQDSRCCLHASLPDPDPSLPPTTPPRCNPLTRPALRSPPPPPLPTVMIAAGSVPSSATASTTTSPILSGPTRRRQPEFSDPERALQADEDGESRDHAGSLGGWRGLFSRRLLRHGRGGWRPGGRNAWTRLLALALFSMLAATVLLGTARIGGSQENKDVVLQIGSVVRDESSSWTLENATSVQRRPHLPTPEIWMNPNNKGYQQCINRPKAKCDACNATAGYLIVHANGGLNQMRMGISDMVAVAKLMNATLVLPFLDHKSFWTDPSEFKDIFDVKHFVEALKDDISVVGSLPRRYAKTKPLRRAPISWSKASYFKSFANVLSRRRVIEFTYTDSRLANNGLPPSIQRLRCRANYRALRYRREIEELGKTLVRRLRNGSDHYIALHLRYEKDMLSFTGCSHNLSSHEAEELRAMRYEVKHWKEKEIDSKEKRLQGGCPMTPREAAVFLRAMGYPSTTSVYIVAGEIYGANSMEALRAEYPNIYTHHSLTSAEELEGLEGYQNRLAALDYIVALRSDVFVYTYDGNMAKAVQGHRRFEGFRKTIDPDRYARSSVSSSSCFGRAFFSRLRMPQAEAREADRPAGRGCHKLEEAGRAGEERSREPARRAVREEDRRHPPTGRVLLRESSSRMLVHEAVHEHLKRGFAQRRGRWQLREAPLLDRRKDDDSFFRRPPPLAAIQGMRSYREVEKGKAKLCHQNILSHDIYLL</sequence>
<feature type="region of interest" description="Disordered" evidence="14">
    <location>
        <begin position="272"/>
        <end position="436"/>
    </location>
</feature>
<dbReference type="Pfam" id="PF10250">
    <property type="entry name" value="O-FucT"/>
    <property type="match status" value="1"/>
</dbReference>
<dbReference type="EMBL" id="CP097507">
    <property type="protein sequence ID" value="URE05794.1"/>
    <property type="molecule type" value="Genomic_DNA"/>
</dbReference>
<dbReference type="Proteomes" id="UP001055439">
    <property type="component" value="Chromosome 5"/>
</dbReference>
<keyword evidence="6" id="KW-0812">Transmembrane</keyword>
<evidence type="ECO:0000256" key="14">
    <source>
        <dbReference type="SAM" id="MobiDB-lite"/>
    </source>
</evidence>
<keyword evidence="12" id="KW-0119">Carbohydrate metabolism</keyword>
<feature type="compositionally biased region" description="Basic and acidic residues" evidence="14">
    <location>
        <begin position="910"/>
        <end position="950"/>
    </location>
</feature>
<evidence type="ECO:0000256" key="3">
    <source>
        <dbReference type="ARBA" id="ARBA00007737"/>
    </source>
</evidence>
<keyword evidence="7" id="KW-0735">Signal-anchor</keyword>
<name>A0A9E7K614_9LILI</name>
<dbReference type="GO" id="GO:0005737">
    <property type="term" value="C:cytoplasm"/>
    <property type="evidence" value="ECO:0007669"/>
    <property type="project" value="TreeGrafter"/>
</dbReference>
<comment type="pathway">
    <text evidence="2">Glycan metabolism.</text>
</comment>
<keyword evidence="16" id="KW-1185">Reference proteome</keyword>
<keyword evidence="8" id="KW-1133">Transmembrane helix</keyword>